<accession>A0A843VLZ1</accession>
<evidence type="ECO:0000313" key="5">
    <source>
        <dbReference type="Proteomes" id="UP000652761"/>
    </source>
</evidence>
<gene>
    <name evidence="4" type="ORF">Taro_029666</name>
</gene>
<keyword evidence="1 2" id="KW-0694">RNA-binding</keyword>
<dbReference type="AlphaFoldDB" id="A0A843VLZ1"/>
<evidence type="ECO:0000259" key="3">
    <source>
        <dbReference type="PROSITE" id="PS50102"/>
    </source>
</evidence>
<organism evidence="4 5">
    <name type="scientific">Colocasia esculenta</name>
    <name type="common">Wild taro</name>
    <name type="synonym">Arum esculentum</name>
    <dbReference type="NCBI Taxonomy" id="4460"/>
    <lineage>
        <taxon>Eukaryota</taxon>
        <taxon>Viridiplantae</taxon>
        <taxon>Streptophyta</taxon>
        <taxon>Embryophyta</taxon>
        <taxon>Tracheophyta</taxon>
        <taxon>Spermatophyta</taxon>
        <taxon>Magnoliopsida</taxon>
        <taxon>Liliopsida</taxon>
        <taxon>Araceae</taxon>
        <taxon>Aroideae</taxon>
        <taxon>Colocasieae</taxon>
        <taxon>Colocasia</taxon>
    </lineage>
</organism>
<keyword evidence="5" id="KW-1185">Reference proteome</keyword>
<evidence type="ECO:0000256" key="1">
    <source>
        <dbReference type="ARBA" id="ARBA00022884"/>
    </source>
</evidence>
<dbReference type="InterPro" id="IPR012677">
    <property type="entry name" value="Nucleotide-bd_a/b_plait_sf"/>
</dbReference>
<protein>
    <recommendedName>
        <fullName evidence="3">RRM domain-containing protein</fullName>
    </recommendedName>
</protein>
<evidence type="ECO:0000313" key="4">
    <source>
        <dbReference type="EMBL" id="MQL96985.1"/>
    </source>
</evidence>
<dbReference type="Proteomes" id="UP000652761">
    <property type="component" value="Unassembled WGS sequence"/>
</dbReference>
<proteinExistence type="predicted"/>
<dbReference type="OrthoDB" id="439808at2759"/>
<dbReference type="PROSITE" id="PS50102">
    <property type="entry name" value="RRM"/>
    <property type="match status" value="1"/>
</dbReference>
<feature type="non-terminal residue" evidence="4">
    <location>
        <position position="1"/>
    </location>
</feature>
<reference evidence="4" key="1">
    <citation type="submission" date="2017-07" db="EMBL/GenBank/DDBJ databases">
        <title>Taro Niue Genome Assembly and Annotation.</title>
        <authorList>
            <person name="Atibalentja N."/>
            <person name="Keating K."/>
            <person name="Fields C.J."/>
        </authorList>
    </citation>
    <scope>NUCLEOTIDE SEQUENCE</scope>
    <source>
        <strain evidence="4">Niue_2</strain>
        <tissue evidence="4">Leaf</tissue>
    </source>
</reference>
<dbReference type="InterPro" id="IPR035979">
    <property type="entry name" value="RBD_domain_sf"/>
</dbReference>
<dbReference type="Gene3D" id="3.30.70.330">
    <property type="match status" value="1"/>
</dbReference>
<dbReference type="CDD" id="cd21608">
    <property type="entry name" value="RRM2_NsCP33_like"/>
    <property type="match status" value="1"/>
</dbReference>
<dbReference type="SMART" id="SM00360">
    <property type="entry name" value="RRM"/>
    <property type="match status" value="1"/>
</dbReference>
<dbReference type="Pfam" id="PF00076">
    <property type="entry name" value="RRM_1"/>
    <property type="match status" value="1"/>
</dbReference>
<dbReference type="PANTHER" id="PTHR48028">
    <property type="entry name" value="GLYCINE-RICH RNA-BINDING PROTEIN RZ1A"/>
    <property type="match status" value="1"/>
</dbReference>
<dbReference type="GO" id="GO:0003723">
    <property type="term" value="F:RNA binding"/>
    <property type="evidence" value="ECO:0007669"/>
    <property type="project" value="UniProtKB-UniRule"/>
</dbReference>
<comment type="caution">
    <text evidence="4">The sequence shown here is derived from an EMBL/GenBank/DDBJ whole genome shotgun (WGS) entry which is preliminary data.</text>
</comment>
<dbReference type="EMBL" id="NMUH01001985">
    <property type="protein sequence ID" value="MQL96985.1"/>
    <property type="molecule type" value="Genomic_DNA"/>
</dbReference>
<dbReference type="InterPro" id="IPR051106">
    <property type="entry name" value="RNA-bind/splicing_reg"/>
</dbReference>
<evidence type="ECO:0000256" key="2">
    <source>
        <dbReference type="PROSITE-ProRule" id="PRU00176"/>
    </source>
</evidence>
<name>A0A843VLZ1_COLES</name>
<dbReference type="SUPFAM" id="SSF54928">
    <property type="entry name" value="RNA-binding domain, RBD"/>
    <property type="match status" value="1"/>
</dbReference>
<dbReference type="InterPro" id="IPR048289">
    <property type="entry name" value="RRM2_NsCP33-like"/>
</dbReference>
<dbReference type="InterPro" id="IPR000504">
    <property type="entry name" value="RRM_dom"/>
</dbReference>
<dbReference type="PANTHER" id="PTHR48028:SF2">
    <property type="entry name" value="GLYCINE-RICH RNA-BINDING PROTEIN RZ1A"/>
    <property type="match status" value="1"/>
</dbReference>
<feature type="domain" description="RRM" evidence="3">
    <location>
        <begin position="6"/>
        <end position="84"/>
    </location>
</feature>
<sequence>MSEVEYCCFIGGLSWSTTDRGLRDAFEKFGDLTDARVVKDKFSGRSRGFGFVTYSDQKAMEEAIEAMNGMDLDGRAIMVDKAQPQASGRDRDMEMVTTVLIAMEITTVDGLEIQVAVAGLEMTDTVATALAHTTDLVEAPDLDRI</sequence>